<dbReference type="InterPro" id="IPR016090">
    <property type="entry name" value="PLA2-like_dom"/>
</dbReference>
<evidence type="ECO:0000256" key="4">
    <source>
        <dbReference type="ARBA" id="ARBA00022525"/>
    </source>
</evidence>
<evidence type="ECO:0000256" key="3">
    <source>
        <dbReference type="ARBA" id="ARBA00013278"/>
    </source>
</evidence>
<feature type="signal peptide" evidence="8">
    <location>
        <begin position="1"/>
        <end position="21"/>
    </location>
</feature>
<organism evidence="10 11">
    <name type="scientific">Eumeta variegata</name>
    <name type="common">Bagworm moth</name>
    <name type="synonym">Eumeta japonica</name>
    <dbReference type="NCBI Taxonomy" id="151549"/>
    <lineage>
        <taxon>Eukaryota</taxon>
        <taxon>Metazoa</taxon>
        <taxon>Ecdysozoa</taxon>
        <taxon>Arthropoda</taxon>
        <taxon>Hexapoda</taxon>
        <taxon>Insecta</taxon>
        <taxon>Pterygota</taxon>
        <taxon>Neoptera</taxon>
        <taxon>Endopterygota</taxon>
        <taxon>Lepidoptera</taxon>
        <taxon>Glossata</taxon>
        <taxon>Ditrysia</taxon>
        <taxon>Tineoidea</taxon>
        <taxon>Psychidae</taxon>
        <taxon>Oiketicinae</taxon>
        <taxon>Eumeta</taxon>
    </lineage>
</organism>
<comment type="caution">
    <text evidence="10">The sequence shown here is derived from an EMBL/GenBank/DDBJ whole genome shotgun (WGS) entry which is preliminary data.</text>
</comment>
<dbReference type="SUPFAM" id="SSF48619">
    <property type="entry name" value="Phospholipase A2, PLA2"/>
    <property type="match status" value="1"/>
</dbReference>
<feature type="domain" description="Phospholipase A2-like central" evidence="9">
    <location>
        <begin position="522"/>
        <end position="582"/>
    </location>
</feature>
<dbReference type="EMBL" id="BGZK01000945">
    <property type="protein sequence ID" value="GBP66006.1"/>
    <property type="molecule type" value="Genomic_DNA"/>
</dbReference>
<dbReference type="STRING" id="151549.A0A4C1XPZ9"/>
<keyword evidence="6" id="KW-0443">Lipid metabolism</keyword>
<dbReference type="EC" id="3.1.1.4" evidence="3"/>
<dbReference type="GO" id="GO:0005576">
    <property type="term" value="C:extracellular region"/>
    <property type="evidence" value="ECO:0007669"/>
    <property type="project" value="UniProtKB-SubCell"/>
</dbReference>
<dbReference type="InterPro" id="IPR036444">
    <property type="entry name" value="PLipase_A2_dom_sf"/>
</dbReference>
<dbReference type="Pfam" id="PF05826">
    <property type="entry name" value="Phospholip_A2_2"/>
    <property type="match status" value="1"/>
</dbReference>
<evidence type="ECO:0000256" key="7">
    <source>
        <dbReference type="ARBA" id="ARBA00029903"/>
    </source>
</evidence>
<name>A0A4C1XPZ9_EUMVA</name>
<feature type="chain" id="PRO_5020037989" description="phospholipase A2" evidence="8">
    <location>
        <begin position="22"/>
        <end position="617"/>
    </location>
</feature>
<evidence type="ECO:0000259" key="9">
    <source>
        <dbReference type="Pfam" id="PF05826"/>
    </source>
</evidence>
<evidence type="ECO:0000313" key="11">
    <source>
        <dbReference type="Proteomes" id="UP000299102"/>
    </source>
</evidence>
<dbReference type="GO" id="GO:0050482">
    <property type="term" value="P:arachidonate secretion"/>
    <property type="evidence" value="ECO:0007669"/>
    <property type="project" value="InterPro"/>
</dbReference>
<evidence type="ECO:0000256" key="5">
    <source>
        <dbReference type="ARBA" id="ARBA00022963"/>
    </source>
</evidence>
<keyword evidence="11" id="KW-1185">Reference proteome</keyword>
<evidence type="ECO:0000256" key="8">
    <source>
        <dbReference type="SAM" id="SignalP"/>
    </source>
</evidence>
<dbReference type="AlphaFoldDB" id="A0A4C1XPZ9"/>
<dbReference type="GO" id="GO:0016042">
    <property type="term" value="P:lipid catabolic process"/>
    <property type="evidence" value="ECO:0007669"/>
    <property type="project" value="UniProtKB-KW"/>
</dbReference>
<dbReference type="Gene3D" id="1.20.90.10">
    <property type="entry name" value="Phospholipase A2 domain"/>
    <property type="match status" value="1"/>
</dbReference>
<keyword evidence="4" id="KW-0964">Secreted</keyword>
<evidence type="ECO:0000256" key="2">
    <source>
        <dbReference type="ARBA" id="ARBA00004613"/>
    </source>
</evidence>
<gene>
    <name evidence="10" type="ORF">EVAR_47506_1</name>
</gene>
<dbReference type="GO" id="GO:0004623">
    <property type="term" value="F:phospholipase A2 activity"/>
    <property type="evidence" value="ECO:0007669"/>
    <property type="project" value="UniProtKB-EC"/>
</dbReference>
<comment type="cofactor">
    <cofactor evidence="1">
        <name>Ca(2+)</name>
        <dbReference type="ChEBI" id="CHEBI:29108"/>
    </cofactor>
</comment>
<comment type="subcellular location">
    <subcellularLocation>
        <location evidence="2">Secreted</location>
    </subcellularLocation>
</comment>
<evidence type="ECO:0000313" key="10">
    <source>
        <dbReference type="EMBL" id="GBP66006.1"/>
    </source>
</evidence>
<protein>
    <recommendedName>
        <fullName evidence="3">phospholipase A2</fullName>
        <ecNumber evidence="3">3.1.1.4</ecNumber>
    </recommendedName>
    <alternativeName>
        <fullName evidence="7">Phosphatidylcholine 2-acylhydrolase</fullName>
    </alternativeName>
</protein>
<dbReference type="PROSITE" id="PS00118">
    <property type="entry name" value="PA2_HIS"/>
    <property type="match status" value="1"/>
</dbReference>
<accession>A0A4C1XPZ9</accession>
<dbReference type="OrthoDB" id="8187220at2759"/>
<dbReference type="Proteomes" id="UP000299102">
    <property type="component" value="Unassembled WGS sequence"/>
</dbReference>
<evidence type="ECO:0000256" key="1">
    <source>
        <dbReference type="ARBA" id="ARBA00001913"/>
    </source>
</evidence>
<dbReference type="InterPro" id="IPR033113">
    <property type="entry name" value="PLA2_histidine"/>
</dbReference>
<evidence type="ECO:0000256" key="6">
    <source>
        <dbReference type="ARBA" id="ARBA00023098"/>
    </source>
</evidence>
<proteinExistence type="predicted"/>
<dbReference type="GO" id="GO:0006644">
    <property type="term" value="P:phospholipid metabolic process"/>
    <property type="evidence" value="ECO:0007669"/>
    <property type="project" value="InterPro"/>
</dbReference>
<keyword evidence="8" id="KW-0732">Signal</keyword>
<sequence>MHRQYLICLVLMLQCTHSARSISIFSANGDSHKTDNDEIEDNNIIDFDSDYDKKYIKKYENWRNQNNFDKDTNKYIVVKEGSAKVDFSASTTSEMPVPMEITTETKKEVKDTGIQNVTIEFSTTNPIQMIKTTEADVSVIPLELLSTTDSPTIIDSTIEPDLTVIPLSTTKKSLPEVEVDETVTLPISTESIDETTTELLLDDTTESEKFVAIDKNVFDNASNENFNGSIISGDANKNQTIVDTHENGVKDLSETIFESNDTKIHDIHANATEIKITVDRNDRETSEKQLETQSEESEVPVFTALDIEEPDDDVPEDYYDSKDLIPTKAPSTDALSVFIGFAGSVVESVVESVAERVVPKGIYDLFKRMQKQSEALEAEKLRSREENGGIGRVSALHCSNRVRNRLSTSVLGYVKLCYKLAPLPSKVEKTVVHREEPACVCLSEPVNRWTGLDENIYVLGSFGRGILKSISSGLSRPLSQLMGARDNGSLDSDRGFVSSLASGVSSVATSLVDTFKDRVQAIYPGTVWCGDGRSAAARSSELGLFFFFTDTCCRQHDACKMYIRAGETKHGLTNTGLFTRSVSRLAVSRRLHSSMMCFHGVETNTILLVFRGLSDAP</sequence>
<dbReference type="PANTHER" id="PTHR12253">
    <property type="entry name" value="RH14732P"/>
    <property type="match status" value="1"/>
</dbReference>
<reference evidence="10 11" key="1">
    <citation type="journal article" date="2019" name="Commun. Biol.">
        <title>The bagworm genome reveals a unique fibroin gene that provides high tensile strength.</title>
        <authorList>
            <person name="Kono N."/>
            <person name="Nakamura H."/>
            <person name="Ohtoshi R."/>
            <person name="Tomita M."/>
            <person name="Numata K."/>
            <person name="Arakawa K."/>
        </authorList>
    </citation>
    <scope>NUCLEOTIDE SEQUENCE [LARGE SCALE GENOMIC DNA]</scope>
</reference>
<keyword evidence="5" id="KW-0442">Lipid degradation</keyword>